<gene>
    <name evidence="2" type="ORF">C0184_07370</name>
</gene>
<dbReference type="Proteomes" id="UP000243376">
    <property type="component" value="Unassembled WGS sequence"/>
</dbReference>
<dbReference type="InterPro" id="IPR001296">
    <property type="entry name" value="Glyco_trans_1"/>
</dbReference>
<comment type="caution">
    <text evidence="2">The sequence shown here is derived from an EMBL/GenBank/DDBJ whole genome shotgun (WGS) entry which is preliminary data.</text>
</comment>
<reference evidence="2 3" key="1">
    <citation type="submission" date="2018-01" db="EMBL/GenBank/DDBJ databases">
        <title>Metagenomic assembled genomes from two thermal pools in the Uzon Caldera, Kamchatka, Russia.</title>
        <authorList>
            <person name="Wilkins L."/>
            <person name="Ettinger C."/>
        </authorList>
    </citation>
    <scope>NUCLEOTIDE SEQUENCE [LARGE SCALE GENOMIC DNA]</scope>
    <source>
        <strain evidence="2">ZAV-02</strain>
    </source>
</reference>
<evidence type="ECO:0000259" key="1">
    <source>
        <dbReference type="Pfam" id="PF00534"/>
    </source>
</evidence>
<evidence type="ECO:0000313" key="2">
    <source>
        <dbReference type="EMBL" id="PMP82051.1"/>
    </source>
</evidence>
<feature type="domain" description="Glycosyl transferase family 1" evidence="1">
    <location>
        <begin position="220"/>
        <end position="278"/>
    </location>
</feature>
<dbReference type="PANTHER" id="PTHR46656:SF3">
    <property type="entry name" value="PUTATIVE-RELATED"/>
    <property type="match status" value="1"/>
</dbReference>
<dbReference type="Gene3D" id="3.40.50.2000">
    <property type="entry name" value="Glycogen Phosphorylase B"/>
    <property type="match status" value="1"/>
</dbReference>
<dbReference type="AlphaFoldDB" id="A0A2J6X5X0"/>
<protein>
    <submittedName>
        <fullName evidence="2">Glycosyl transferase family 1</fullName>
    </submittedName>
</protein>
<evidence type="ECO:0000313" key="3">
    <source>
        <dbReference type="Proteomes" id="UP000243376"/>
    </source>
</evidence>
<keyword evidence="2" id="KW-0808">Transferase</keyword>
<dbReference type="SUPFAM" id="SSF53756">
    <property type="entry name" value="UDP-Glycosyltransferase/glycogen phosphorylase"/>
    <property type="match status" value="1"/>
</dbReference>
<dbReference type="GO" id="GO:0016757">
    <property type="term" value="F:glycosyltransferase activity"/>
    <property type="evidence" value="ECO:0007669"/>
    <property type="project" value="InterPro"/>
</dbReference>
<dbReference type="EMBL" id="PNIQ01000485">
    <property type="protein sequence ID" value="PMP82051.1"/>
    <property type="molecule type" value="Genomic_DNA"/>
</dbReference>
<name>A0A2J6X5X0_9CHLR</name>
<accession>A0A2J6X5X0</accession>
<dbReference type="Pfam" id="PF00534">
    <property type="entry name" value="Glycos_transf_1"/>
    <property type="match status" value="1"/>
</dbReference>
<sequence>MNLRVIWQSRWGLPIGYSVSSEEIALQLDRLGVELFHRPTPWHMPSEITHPRLQAIASRPLPTHIPQVSYDQADLFYTEHRGYRIGYTMLEVNGLPSDWVAACNRMDEVWTPSHWGAEVFAAAGVFRPIYVMPLGYDPDHFNPHIPRYPIDNRFTFLSIFEWGERKAPELLLRAYCSAFTCHDDVLLVLRINNFDSSVSVAKQITELQLPPNGPPIAILYNQYLSRSQLGALYRSADCFVLTSRGEGWGLPILEAMACGLPVIATNWSAQTEFLHAGVGYPLQVRSLIPAEAKCPYYIGWSWAEPDFDHLVYLMRYVYEHRVEAQAVGAVAAAEVAQRWTWRHAAERIVQRLRVLAR</sequence>
<proteinExistence type="predicted"/>
<dbReference type="PANTHER" id="PTHR46656">
    <property type="entry name" value="PUTATIVE-RELATED"/>
    <property type="match status" value="1"/>
</dbReference>
<organism evidence="2 3">
    <name type="scientific">Chloroflexus aggregans</name>
    <dbReference type="NCBI Taxonomy" id="152260"/>
    <lineage>
        <taxon>Bacteria</taxon>
        <taxon>Bacillati</taxon>
        <taxon>Chloroflexota</taxon>
        <taxon>Chloroflexia</taxon>
        <taxon>Chloroflexales</taxon>
        <taxon>Chloroflexineae</taxon>
        <taxon>Chloroflexaceae</taxon>
        <taxon>Chloroflexus</taxon>
    </lineage>
</organism>